<keyword evidence="2" id="KW-0812">Transmembrane</keyword>
<dbReference type="PANTHER" id="PTHR46558">
    <property type="entry name" value="TRACRIPTIONAL REGULATORY PROTEIN-RELATED-RELATED"/>
    <property type="match status" value="1"/>
</dbReference>
<dbReference type="CDD" id="cd00093">
    <property type="entry name" value="HTH_XRE"/>
    <property type="match status" value="1"/>
</dbReference>
<evidence type="ECO:0000313" key="4">
    <source>
        <dbReference type="EMBL" id="ATL90330.1"/>
    </source>
</evidence>
<evidence type="ECO:0000259" key="3">
    <source>
        <dbReference type="PROSITE" id="PS50943"/>
    </source>
</evidence>
<accession>A0A291TB91</accession>
<dbReference type="SUPFAM" id="SSF47413">
    <property type="entry name" value="lambda repressor-like DNA-binding domains"/>
    <property type="match status" value="1"/>
</dbReference>
<keyword evidence="2" id="KW-0472">Membrane</keyword>
<evidence type="ECO:0000256" key="2">
    <source>
        <dbReference type="SAM" id="Phobius"/>
    </source>
</evidence>
<dbReference type="InterPro" id="IPR010982">
    <property type="entry name" value="Lambda_DNA-bd_dom_sf"/>
</dbReference>
<dbReference type="Proteomes" id="UP000223709">
    <property type="component" value="Chromosome"/>
</dbReference>
<proteinExistence type="predicted"/>
<keyword evidence="1" id="KW-0238">DNA-binding</keyword>
<dbReference type="EMBL" id="CP023819">
    <property type="protein sequence ID" value="ATL90330.1"/>
    <property type="molecule type" value="Genomic_DNA"/>
</dbReference>
<dbReference type="SMART" id="SM00530">
    <property type="entry name" value="HTH_XRE"/>
    <property type="match status" value="1"/>
</dbReference>
<evidence type="ECO:0000256" key="1">
    <source>
        <dbReference type="ARBA" id="ARBA00023125"/>
    </source>
</evidence>
<dbReference type="GO" id="GO:0003677">
    <property type="term" value="F:DNA binding"/>
    <property type="evidence" value="ECO:0007669"/>
    <property type="project" value="UniProtKB-KW"/>
</dbReference>
<dbReference type="PROSITE" id="PS50943">
    <property type="entry name" value="HTH_CROC1"/>
    <property type="match status" value="1"/>
</dbReference>
<evidence type="ECO:0000313" key="5">
    <source>
        <dbReference type="Proteomes" id="UP000223709"/>
    </source>
</evidence>
<dbReference type="AlphaFoldDB" id="A0A291TB91"/>
<dbReference type="Gene3D" id="1.10.260.40">
    <property type="entry name" value="lambda repressor-like DNA-binding domains"/>
    <property type="match status" value="1"/>
</dbReference>
<dbReference type="Pfam" id="PF01381">
    <property type="entry name" value="HTH_3"/>
    <property type="match status" value="1"/>
</dbReference>
<feature type="transmembrane region" description="Helical" evidence="2">
    <location>
        <begin position="199"/>
        <end position="219"/>
    </location>
</feature>
<feature type="domain" description="HTH cro/C1-type" evidence="3">
    <location>
        <begin position="10"/>
        <end position="64"/>
    </location>
</feature>
<sequence>MDAKTFGAFLARMRKSQELTQAELAQQLHVTDKAVSRWERGVGLPDINTLEPLADALGLTLADLMHCRDPQEADIAPEVPLEDFFTLLRRQQSIDWRSVRAVLFWLSAALAIWGILACPGRMAVHWRTLSNGNLQADGWLPSWVFFPLFVGIEFLSLELWNNFEQTGYYRHWGEIGASVTRSMNFCSPAVRLWKFVLDLLFFFGFGFVVPCAEMMAILIN</sequence>
<organism evidence="4 5">
    <name type="scientific">Faecalibacterium prausnitzii</name>
    <dbReference type="NCBI Taxonomy" id="853"/>
    <lineage>
        <taxon>Bacteria</taxon>
        <taxon>Bacillati</taxon>
        <taxon>Bacillota</taxon>
        <taxon>Clostridia</taxon>
        <taxon>Eubacteriales</taxon>
        <taxon>Oscillospiraceae</taxon>
        <taxon>Faecalibacterium</taxon>
    </lineage>
</organism>
<protein>
    <submittedName>
        <fullName evidence="4">Transcriptional regulator</fullName>
    </submittedName>
</protein>
<feature type="transmembrane region" description="Helical" evidence="2">
    <location>
        <begin position="99"/>
        <end position="122"/>
    </location>
</feature>
<gene>
    <name evidence="4" type="ORF">CRH10_08495</name>
</gene>
<reference evidence="4 5" key="1">
    <citation type="submission" date="2017-10" db="EMBL/GenBank/DDBJ databases">
        <title>Complete Genome Sequence of Faecalibacterium prausnitzii isolated from the gut of healthy adult Indian.</title>
        <authorList>
            <person name="Bag S."/>
            <person name="Ghosh T.S."/>
            <person name="Das B."/>
        </authorList>
    </citation>
    <scope>NUCLEOTIDE SEQUENCE [LARGE SCALE GENOMIC DNA]</scope>
    <source>
        <strain evidence="4 5">Indica</strain>
    </source>
</reference>
<dbReference type="InterPro" id="IPR001387">
    <property type="entry name" value="Cro/C1-type_HTH"/>
</dbReference>
<feature type="transmembrane region" description="Helical" evidence="2">
    <location>
        <begin position="142"/>
        <end position="160"/>
    </location>
</feature>
<dbReference type="PANTHER" id="PTHR46558:SF4">
    <property type="entry name" value="DNA-BIDING PHAGE PROTEIN"/>
    <property type="match status" value="1"/>
</dbReference>
<keyword evidence="2" id="KW-1133">Transmembrane helix</keyword>
<name>A0A291TB91_9FIRM</name>
<dbReference type="RefSeq" id="WP_098924127.1">
    <property type="nucleotide sequence ID" value="NZ_CP023819.1"/>
</dbReference>